<evidence type="ECO:0000313" key="2">
    <source>
        <dbReference type="Proteomes" id="UP001302274"/>
    </source>
</evidence>
<comment type="caution">
    <text evidence="1">The sequence shown here is derived from an EMBL/GenBank/DDBJ whole genome shotgun (WGS) entry which is preliminary data.</text>
</comment>
<evidence type="ECO:0000313" key="1">
    <source>
        <dbReference type="EMBL" id="MEA9355476.1"/>
    </source>
</evidence>
<protein>
    <submittedName>
        <fullName evidence="1">Uncharacterized protein</fullName>
    </submittedName>
</protein>
<dbReference type="EMBL" id="JAYGJQ010000001">
    <property type="protein sequence ID" value="MEA9355476.1"/>
    <property type="molecule type" value="Genomic_DNA"/>
</dbReference>
<dbReference type="RefSeq" id="WP_323575034.1">
    <property type="nucleotide sequence ID" value="NZ_JAYGJQ010000001.1"/>
</dbReference>
<organism evidence="1 2">
    <name type="scientific">Bacteriovorax antarcticus</name>
    <dbReference type="NCBI Taxonomy" id="3088717"/>
    <lineage>
        <taxon>Bacteria</taxon>
        <taxon>Pseudomonadati</taxon>
        <taxon>Bdellovibrionota</taxon>
        <taxon>Bacteriovoracia</taxon>
        <taxon>Bacteriovoracales</taxon>
        <taxon>Bacteriovoracaceae</taxon>
        <taxon>Bacteriovorax</taxon>
    </lineage>
</organism>
<gene>
    <name evidence="1" type="ORF">SHI21_04665</name>
</gene>
<sequence length="115" mass="13019">MKLVILLFLNALLVMPVVAGEKSPYKVIILDNTVDASKLGPHQVEKPHRSKDFPSIERRNSDFLKAGIVSDKSEDELDRDLLWISAKHSSLSDLQEKYPKIPKEKLILLMGLVKK</sequence>
<accession>A0ABU5VR10</accession>
<keyword evidence="2" id="KW-1185">Reference proteome</keyword>
<proteinExistence type="predicted"/>
<name>A0ABU5VR10_9BACT</name>
<reference evidence="1 2" key="1">
    <citation type="submission" date="2023-11" db="EMBL/GenBank/DDBJ databases">
        <title>A Novel Polar Bacteriovorax (B. antarcticus) Isolated from the Biocrust in Antarctica.</title>
        <authorList>
            <person name="Mun W."/>
            <person name="Choi S.Y."/>
            <person name="Mitchell R.J."/>
        </authorList>
    </citation>
    <scope>NUCLEOTIDE SEQUENCE [LARGE SCALE GENOMIC DNA]</scope>
    <source>
        <strain evidence="1 2">PP10</strain>
    </source>
</reference>
<dbReference type="Proteomes" id="UP001302274">
    <property type="component" value="Unassembled WGS sequence"/>
</dbReference>